<evidence type="ECO:0008006" key="9">
    <source>
        <dbReference type="Google" id="ProtNLM"/>
    </source>
</evidence>
<evidence type="ECO:0000256" key="4">
    <source>
        <dbReference type="ARBA" id="ARBA00023136"/>
    </source>
</evidence>
<feature type="transmembrane region" description="Helical" evidence="6">
    <location>
        <begin position="105"/>
        <end position="130"/>
    </location>
</feature>
<keyword evidence="8" id="KW-1185">Reference proteome</keyword>
<feature type="region of interest" description="Disordered" evidence="5">
    <location>
        <begin position="275"/>
        <end position="307"/>
    </location>
</feature>
<keyword evidence="3 6" id="KW-1133">Transmembrane helix</keyword>
<evidence type="ECO:0000256" key="6">
    <source>
        <dbReference type="SAM" id="Phobius"/>
    </source>
</evidence>
<proteinExistence type="predicted"/>
<sequence>MFITRTVYGRAGSSTTTSPSSTTASSTSTSSVSTSTTTSSSSSTTSSSSSSSSPSSSSVSSTSSSSSSSSSSTSSSSTSSTSSSTSASASATSTSASSSHSSHSIIGPIVGGAIAGVVVLALLSFMITALRRKRRNARKRPRGSVYIGNMDPFLGSAPRANKDSMHSNLPLLSVPHTGPSTPSEYTDAAVPYMPSPYSDHGHGTGQQDNGDTSGYLPSPYSQHGHGDETQESGGPVPELPPPRLLTASPRPASEFYDPIVVQPAEISFRALEGAVSGSRPGTPVSLSMTQVRGGPSAIPGVNEAGRF</sequence>
<evidence type="ECO:0000313" key="8">
    <source>
        <dbReference type="Proteomes" id="UP000799118"/>
    </source>
</evidence>
<reference evidence="7" key="1">
    <citation type="journal article" date="2019" name="Environ. Microbiol.">
        <title>Fungal ecological strategies reflected in gene transcription - a case study of two litter decomposers.</title>
        <authorList>
            <person name="Barbi F."/>
            <person name="Kohler A."/>
            <person name="Barry K."/>
            <person name="Baskaran P."/>
            <person name="Daum C."/>
            <person name="Fauchery L."/>
            <person name="Ihrmark K."/>
            <person name="Kuo A."/>
            <person name="LaButti K."/>
            <person name="Lipzen A."/>
            <person name="Morin E."/>
            <person name="Grigoriev I.V."/>
            <person name="Henrissat B."/>
            <person name="Lindahl B."/>
            <person name="Martin F."/>
        </authorList>
    </citation>
    <scope>NUCLEOTIDE SEQUENCE</scope>
    <source>
        <strain evidence="7">JB14</strain>
    </source>
</reference>
<dbReference type="GO" id="GO:0016020">
    <property type="term" value="C:membrane"/>
    <property type="evidence" value="ECO:0007669"/>
    <property type="project" value="UniProtKB-SubCell"/>
</dbReference>
<evidence type="ECO:0000256" key="5">
    <source>
        <dbReference type="SAM" id="MobiDB-lite"/>
    </source>
</evidence>
<dbReference type="AlphaFoldDB" id="A0A6A4IVJ5"/>
<comment type="subcellular location">
    <subcellularLocation>
        <location evidence="1">Membrane</location>
        <topology evidence="1">Single-pass membrane protein</topology>
    </subcellularLocation>
</comment>
<organism evidence="7 8">
    <name type="scientific">Gymnopus androsaceus JB14</name>
    <dbReference type="NCBI Taxonomy" id="1447944"/>
    <lineage>
        <taxon>Eukaryota</taxon>
        <taxon>Fungi</taxon>
        <taxon>Dikarya</taxon>
        <taxon>Basidiomycota</taxon>
        <taxon>Agaricomycotina</taxon>
        <taxon>Agaricomycetes</taxon>
        <taxon>Agaricomycetidae</taxon>
        <taxon>Agaricales</taxon>
        <taxon>Marasmiineae</taxon>
        <taxon>Omphalotaceae</taxon>
        <taxon>Gymnopus</taxon>
    </lineage>
</organism>
<accession>A0A6A4IVJ5</accession>
<dbReference type="EMBL" id="ML769383">
    <property type="protein sequence ID" value="KAE9411585.1"/>
    <property type="molecule type" value="Genomic_DNA"/>
</dbReference>
<feature type="region of interest" description="Disordered" evidence="5">
    <location>
        <begin position="1"/>
        <end position="103"/>
    </location>
</feature>
<dbReference type="PANTHER" id="PTHR15549">
    <property type="entry name" value="PAIRED IMMUNOGLOBULIN-LIKE TYPE 2 RECEPTOR"/>
    <property type="match status" value="1"/>
</dbReference>
<evidence type="ECO:0000256" key="1">
    <source>
        <dbReference type="ARBA" id="ARBA00004167"/>
    </source>
</evidence>
<dbReference type="Proteomes" id="UP000799118">
    <property type="component" value="Unassembled WGS sequence"/>
</dbReference>
<dbReference type="GO" id="GO:0071944">
    <property type="term" value="C:cell periphery"/>
    <property type="evidence" value="ECO:0007669"/>
    <property type="project" value="UniProtKB-ARBA"/>
</dbReference>
<evidence type="ECO:0000256" key="3">
    <source>
        <dbReference type="ARBA" id="ARBA00022989"/>
    </source>
</evidence>
<gene>
    <name evidence="7" type="ORF">BT96DRAFT_1011370</name>
</gene>
<keyword evidence="2 6" id="KW-0812">Transmembrane</keyword>
<evidence type="ECO:0000256" key="2">
    <source>
        <dbReference type="ARBA" id="ARBA00022692"/>
    </source>
</evidence>
<dbReference type="InterPro" id="IPR051694">
    <property type="entry name" value="Immunoregulatory_rcpt-like"/>
</dbReference>
<protein>
    <recommendedName>
        <fullName evidence="9">REJ domain-containing protein</fullName>
    </recommendedName>
</protein>
<feature type="compositionally biased region" description="Low complexity" evidence="5">
    <location>
        <begin position="13"/>
        <end position="103"/>
    </location>
</feature>
<keyword evidence="4 6" id="KW-0472">Membrane</keyword>
<dbReference type="PANTHER" id="PTHR15549:SF33">
    <property type="entry name" value="MEMBRANE PROTEIN WSC4, PUTATIVE (AFU_ORTHOLOGUE AFUA_5G09020)-RELATED"/>
    <property type="match status" value="1"/>
</dbReference>
<dbReference type="OrthoDB" id="3036679at2759"/>
<feature type="region of interest" description="Disordered" evidence="5">
    <location>
        <begin position="157"/>
        <end position="250"/>
    </location>
</feature>
<name>A0A6A4IVJ5_9AGAR</name>
<evidence type="ECO:0000313" key="7">
    <source>
        <dbReference type="EMBL" id="KAE9411585.1"/>
    </source>
</evidence>